<dbReference type="InterPro" id="IPR000843">
    <property type="entry name" value="HTH_LacI"/>
</dbReference>
<dbReference type="Pfam" id="PF13377">
    <property type="entry name" value="Peripla_BP_3"/>
    <property type="match status" value="1"/>
</dbReference>
<dbReference type="AlphaFoldDB" id="A0A1H9GM54"/>
<dbReference type="STRING" id="89093.SAMN04488558_11525"/>
<dbReference type="PANTHER" id="PTHR30146:SF109">
    <property type="entry name" value="HTH-TYPE TRANSCRIPTIONAL REGULATOR GALS"/>
    <property type="match status" value="1"/>
</dbReference>
<dbReference type="InterPro" id="IPR046335">
    <property type="entry name" value="LacI/GalR-like_sensor"/>
</dbReference>
<dbReference type="PANTHER" id="PTHR30146">
    <property type="entry name" value="LACI-RELATED TRANSCRIPTIONAL REPRESSOR"/>
    <property type="match status" value="1"/>
</dbReference>
<dbReference type="SMART" id="SM00354">
    <property type="entry name" value="HTH_LACI"/>
    <property type="match status" value="1"/>
</dbReference>
<evidence type="ECO:0000256" key="2">
    <source>
        <dbReference type="ARBA" id="ARBA00023125"/>
    </source>
</evidence>
<evidence type="ECO:0000256" key="1">
    <source>
        <dbReference type="ARBA" id="ARBA00023015"/>
    </source>
</evidence>
<gene>
    <name evidence="5" type="ORF">SAMN04488558_11525</name>
</gene>
<dbReference type="InterPro" id="IPR028082">
    <property type="entry name" value="Peripla_BP_I"/>
</dbReference>
<evidence type="ECO:0000256" key="3">
    <source>
        <dbReference type="ARBA" id="ARBA00023163"/>
    </source>
</evidence>
<dbReference type="EMBL" id="FOEN01000015">
    <property type="protein sequence ID" value="SEQ51181.1"/>
    <property type="molecule type" value="Genomic_DNA"/>
</dbReference>
<name>A0A1H9GM54_9LACT</name>
<dbReference type="CDD" id="cd01392">
    <property type="entry name" value="HTH_LacI"/>
    <property type="match status" value="1"/>
</dbReference>
<sequence>MVATINDVAKLANVSKSTVSNVFSKKKYISPELTEKVLAAAKELNFQTNYFARTLATKTSKIIGISFEANENFNSQFQLNIIKGILSVCAKQGYYLLIEPTGKGRDDYLPMDGMIKLNPSTDEQVFDTVPHVWVGLPPENELGQVCFVDNDNQLISQELTSMMSRKHRKIVYLNTYENTTVAPERYKGYLKEINEKKLDNLHFYTPKDALLEDFAYHKAKELLLLDNPVDAFILDSDLMALAIYKLASELDLQIPEDFSVAVFYSSINVNNIFKPELTSVDLNEYELGKTAAQLLIQQLQSNELIIPNCINISGSIKVTSSVKI</sequence>
<dbReference type="GO" id="GO:0000976">
    <property type="term" value="F:transcription cis-regulatory region binding"/>
    <property type="evidence" value="ECO:0007669"/>
    <property type="project" value="TreeGrafter"/>
</dbReference>
<dbReference type="Proteomes" id="UP000198833">
    <property type="component" value="Unassembled WGS sequence"/>
</dbReference>
<accession>A0A1H9GM54</accession>
<feature type="domain" description="HTH lacI-type" evidence="4">
    <location>
        <begin position="3"/>
        <end position="57"/>
    </location>
</feature>
<evidence type="ECO:0000313" key="6">
    <source>
        <dbReference type="Proteomes" id="UP000198833"/>
    </source>
</evidence>
<dbReference type="PROSITE" id="PS50932">
    <property type="entry name" value="HTH_LACI_2"/>
    <property type="match status" value="1"/>
</dbReference>
<proteinExistence type="predicted"/>
<organism evidence="5 6">
    <name type="scientific">Ignavigranum ruoffiae</name>
    <dbReference type="NCBI Taxonomy" id="89093"/>
    <lineage>
        <taxon>Bacteria</taxon>
        <taxon>Bacillati</taxon>
        <taxon>Bacillota</taxon>
        <taxon>Bacilli</taxon>
        <taxon>Lactobacillales</taxon>
        <taxon>Aerococcaceae</taxon>
        <taxon>Ignavigranum</taxon>
    </lineage>
</organism>
<evidence type="ECO:0000259" key="4">
    <source>
        <dbReference type="PROSITE" id="PS50932"/>
    </source>
</evidence>
<protein>
    <submittedName>
        <fullName evidence="5">DNA-binding transcriptional regulator, LacI/PurR family</fullName>
    </submittedName>
</protein>
<keyword evidence="2 5" id="KW-0238">DNA-binding</keyword>
<keyword evidence="6" id="KW-1185">Reference proteome</keyword>
<dbReference type="InterPro" id="IPR010982">
    <property type="entry name" value="Lambda_DNA-bd_dom_sf"/>
</dbReference>
<dbReference type="Pfam" id="PF00356">
    <property type="entry name" value="LacI"/>
    <property type="match status" value="1"/>
</dbReference>
<keyword evidence="1" id="KW-0805">Transcription regulation</keyword>
<keyword evidence="3" id="KW-0804">Transcription</keyword>
<dbReference type="GO" id="GO:0003700">
    <property type="term" value="F:DNA-binding transcription factor activity"/>
    <property type="evidence" value="ECO:0007669"/>
    <property type="project" value="TreeGrafter"/>
</dbReference>
<dbReference type="Gene3D" id="1.10.260.40">
    <property type="entry name" value="lambda repressor-like DNA-binding domains"/>
    <property type="match status" value="1"/>
</dbReference>
<dbReference type="SUPFAM" id="SSF53822">
    <property type="entry name" value="Periplasmic binding protein-like I"/>
    <property type="match status" value="1"/>
</dbReference>
<evidence type="ECO:0000313" key="5">
    <source>
        <dbReference type="EMBL" id="SEQ51181.1"/>
    </source>
</evidence>
<dbReference type="Gene3D" id="3.40.50.2300">
    <property type="match status" value="2"/>
</dbReference>
<dbReference type="SUPFAM" id="SSF47413">
    <property type="entry name" value="lambda repressor-like DNA-binding domains"/>
    <property type="match status" value="1"/>
</dbReference>
<reference evidence="5 6" key="1">
    <citation type="submission" date="2016-10" db="EMBL/GenBank/DDBJ databases">
        <authorList>
            <person name="de Groot N.N."/>
        </authorList>
    </citation>
    <scope>NUCLEOTIDE SEQUENCE [LARGE SCALE GENOMIC DNA]</scope>
    <source>
        <strain evidence="5 6">DSM 15695</strain>
    </source>
</reference>